<dbReference type="GO" id="GO:0008111">
    <property type="term" value="F:alpha-methylacyl-CoA racemase activity"/>
    <property type="evidence" value="ECO:0007669"/>
    <property type="project" value="UniProtKB-EC"/>
</dbReference>
<gene>
    <name evidence="1" type="ORF">HNQ99_001739</name>
</gene>
<dbReference type="InterPro" id="IPR003673">
    <property type="entry name" value="CoA-Trfase_fam_III"/>
</dbReference>
<proteinExistence type="predicted"/>
<dbReference type="Pfam" id="PF02515">
    <property type="entry name" value="CoA_transf_3"/>
    <property type="match status" value="1"/>
</dbReference>
<dbReference type="RefSeq" id="WP_184475250.1">
    <property type="nucleotide sequence ID" value="NZ_JACHOV010000006.1"/>
</dbReference>
<dbReference type="InterPro" id="IPR023606">
    <property type="entry name" value="CoA-Trfase_III_dom_1_sf"/>
</dbReference>
<dbReference type="InterPro" id="IPR050509">
    <property type="entry name" value="CoA-transferase_III"/>
</dbReference>
<evidence type="ECO:0000313" key="1">
    <source>
        <dbReference type="EMBL" id="MBB4641430.1"/>
    </source>
</evidence>
<reference evidence="1 2" key="1">
    <citation type="submission" date="2020-08" db="EMBL/GenBank/DDBJ databases">
        <title>Genomic Encyclopedia of Type Strains, Phase IV (KMG-IV): sequencing the most valuable type-strain genomes for metagenomic binning, comparative biology and taxonomic classification.</title>
        <authorList>
            <person name="Goeker M."/>
        </authorList>
    </citation>
    <scope>NUCLEOTIDE SEQUENCE [LARGE SCALE GENOMIC DNA]</scope>
    <source>
        <strain evidence="1 2">DSM 7465</strain>
    </source>
</reference>
<organism evidence="1 2">
    <name type="scientific">Rhizorhapis suberifaciens</name>
    <name type="common">corky root of lettuce</name>
    <dbReference type="NCBI Taxonomy" id="13656"/>
    <lineage>
        <taxon>Bacteria</taxon>
        <taxon>Pseudomonadati</taxon>
        <taxon>Pseudomonadota</taxon>
        <taxon>Alphaproteobacteria</taxon>
        <taxon>Sphingomonadales</taxon>
        <taxon>Sphingomonadaceae</taxon>
        <taxon>Rhizorhapis</taxon>
    </lineage>
</organism>
<keyword evidence="1" id="KW-0413">Isomerase</keyword>
<dbReference type="EC" id="5.1.99.4" evidence="1"/>
<sequence length="364" mass="39011">MTNATGPLAGVKVVEFGGLGPGPFAGTMLSDMGADILRIDRKGAGDPPATRIDARGRLTIALDLKSPADIAKCLEICESAEIVFEGFRPGVMERLGLGPDVMLARNGALVYGRMTGWGQTGPYAPMAGHDINYLAITGALHAIGTADKPVPPLNLVADYGGGGMLLVAGLLAALIQARASGKGQVVDTAICDGSTYLMSLFYGMLEAGTWTDKRSSNLLDGAAHFYDTYRCADGEWISIGSIEPQFYALLLEKTGAEDLAASDQMDQAKWPEMKARLKAIFLTRTRQEWCKIMEYTDICFAPVLSMTEAPDHPHNVARGMFVTVDGVRQPTPAPRFSATPSAIRWAPAPVREDIDEAVSEWARE</sequence>
<dbReference type="Gene3D" id="3.40.50.10540">
    <property type="entry name" value="Crotonobetainyl-coa:carnitine coa-transferase, domain 1"/>
    <property type="match status" value="1"/>
</dbReference>
<evidence type="ECO:0000313" key="2">
    <source>
        <dbReference type="Proteomes" id="UP000575068"/>
    </source>
</evidence>
<accession>A0A840HV38</accession>
<dbReference type="InterPro" id="IPR044855">
    <property type="entry name" value="CoA-Trfase_III_dom3_sf"/>
</dbReference>
<dbReference type="AlphaFoldDB" id="A0A840HV38"/>
<comment type="caution">
    <text evidence="1">The sequence shown here is derived from an EMBL/GenBank/DDBJ whole genome shotgun (WGS) entry which is preliminary data.</text>
</comment>
<name>A0A840HV38_9SPHN</name>
<keyword evidence="2" id="KW-1185">Reference proteome</keyword>
<dbReference type="SUPFAM" id="SSF89796">
    <property type="entry name" value="CoA-transferase family III (CaiB/BaiF)"/>
    <property type="match status" value="1"/>
</dbReference>
<dbReference type="Gene3D" id="3.30.1540.10">
    <property type="entry name" value="formyl-coa transferase, domain 3"/>
    <property type="match status" value="1"/>
</dbReference>
<dbReference type="PANTHER" id="PTHR48228">
    <property type="entry name" value="SUCCINYL-COA--D-CITRAMALATE COA-TRANSFERASE"/>
    <property type="match status" value="1"/>
</dbReference>
<dbReference type="Proteomes" id="UP000575068">
    <property type="component" value="Unassembled WGS sequence"/>
</dbReference>
<protein>
    <submittedName>
        <fullName evidence="1">Alpha-methylacyl-CoA racemase</fullName>
        <ecNumber evidence="1">5.1.99.4</ecNumber>
    </submittedName>
</protein>
<dbReference type="PANTHER" id="PTHR48228:SF5">
    <property type="entry name" value="ALPHA-METHYLACYL-COA RACEMASE"/>
    <property type="match status" value="1"/>
</dbReference>
<dbReference type="EMBL" id="JACHOV010000006">
    <property type="protein sequence ID" value="MBB4641430.1"/>
    <property type="molecule type" value="Genomic_DNA"/>
</dbReference>